<organism evidence="1 2">
    <name type="scientific">Rhodococcus qingshengii</name>
    <dbReference type="NCBI Taxonomy" id="334542"/>
    <lineage>
        <taxon>Bacteria</taxon>
        <taxon>Bacillati</taxon>
        <taxon>Actinomycetota</taxon>
        <taxon>Actinomycetes</taxon>
        <taxon>Mycobacteriales</taxon>
        <taxon>Nocardiaceae</taxon>
        <taxon>Rhodococcus</taxon>
        <taxon>Rhodococcus erythropolis group</taxon>
    </lineage>
</organism>
<comment type="caution">
    <text evidence="1">The sequence shown here is derived from an EMBL/GenBank/DDBJ whole genome shotgun (WGS) entry which is preliminary data.</text>
</comment>
<name>A0A2A5IY19_RHOSG</name>
<gene>
    <name evidence="1" type="ORF">CHR55_32825</name>
</gene>
<dbReference type="Proteomes" id="UP000230886">
    <property type="component" value="Unassembled WGS sequence"/>
</dbReference>
<reference evidence="1 2" key="1">
    <citation type="submission" date="2017-07" db="EMBL/GenBank/DDBJ databases">
        <title>Draft sequence of Rhodococcus enclensis 23b-28.</title>
        <authorList>
            <person name="Besaury L."/>
            <person name="Sancelme M."/>
            <person name="Amato P."/>
            <person name="Lallement A."/>
            <person name="Delort A.-M."/>
        </authorList>
    </citation>
    <scope>NUCLEOTIDE SEQUENCE [LARGE SCALE GENOMIC DNA]</scope>
    <source>
        <strain evidence="1 2">23b-28</strain>
    </source>
</reference>
<evidence type="ECO:0000313" key="1">
    <source>
        <dbReference type="EMBL" id="PCK22220.1"/>
    </source>
</evidence>
<protein>
    <submittedName>
        <fullName evidence="1">Uncharacterized protein</fullName>
    </submittedName>
</protein>
<sequence>MTSPTEQITTKLVQLPISDDAVMCRLLRTTLLAHADQGRDITEPTLLGLLAITGALEERLTRLETTLQPAPRHDPTHASH</sequence>
<dbReference type="AlphaFoldDB" id="A0A2A5IY19"/>
<evidence type="ECO:0000313" key="2">
    <source>
        <dbReference type="Proteomes" id="UP000230886"/>
    </source>
</evidence>
<accession>A0A2A5IY19</accession>
<dbReference type="EMBL" id="NOVD01000079">
    <property type="protein sequence ID" value="PCK22220.1"/>
    <property type="molecule type" value="Genomic_DNA"/>
</dbReference>
<proteinExistence type="predicted"/>